<name>A0AC35G6E2_9BILA</name>
<evidence type="ECO:0000313" key="1">
    <source>
        <dbReference type="Proteomes" id="UP000887580"/>
    </source>
</evidence>
<sequence length="233" mass="25913">MLLQVFIAAIAIIGFSKGQDCSQRRDAGQSCNDAGSSRMYYFDTRMSVCQPFVYKGCGGNENHCSQRRDAGQSCNVAGSSRMFYFDTRMSVCQPFVYKGCGGNENRYKTLEECRTACASDKKTGAEIRNGNQWVLAEKCGGQYLIPNGKYTSCSDGCPDNHSCEKGICCPSKEYVCSLRDDSGTFASGIDDKPRFAWSEEIQSCWRFSYYGANGNYNNFPNFQSCIAFCSNKH</sequence>
<proteinExistence type="predicted"/>
<dbReference type="Proteomes" id="UP000887580">
    <property type="component" value="Unplaced"/>
</dbReference>
<protein>
    <submittedName>
        <fullName evidence="2">BPTI/Kunitz inhibitor domain-containing protein</fullName>
    </submittedName>
</protein>
<accession>A0AC35G6E2</accession>
<reference evidence="2" key="1">
    <citation type="submission" date="2022-11" db="UniProtKB">
        <authorList>
            <consortium name="WormBaseParasite"/>
        </authorList>
    </citation>
    <scope>IDENTIFICATION</scope>
</reference>
<dbReference type="WBParaSite" id="PS1159_v2.g23869.t2">
    <property type="protein sequence ID" value="PS1159_v2.g23869.t2"/>
    <property type="gene ID" value="PS1159_v2.g23869"/>
</dbReference>
<organism evidence="1 2">
    <name type="scientific">Panagrolaimus sp. PS1159</name>
    <dbReference type="NCBI Taxonomy" id="55785"/>
    <lineage>
        <taxon>Eukaryota</taxon>
        <taxon>Metazoa</taxon>
        <taxon>Ecdysozoa</taxon>
        <taxon>Nematoda</taxon>
        <taxon>Chromadorea</taxon>
        <taxon>Rhabditida</taxon>
        <taxon>Tylenchina</taxon>
        <taxon>Panagrolaimomorpha</taxon>
        <taxon>Panagrolaimoidea</taxon>
        <taxon>Panagrolaimidae</taxon>
        <taxon>Panagrolaimus</taxon>
    </lineage>
</organism>
<evidence type="ECO:0000313" key="2">
    <source>
        <dbReference type="WBParaSite" id="PS1159_v2.g23869.t2"/>
    </source>
</evidence>